<comment type="similarity">
    <text evidence="2">Belongs to the short-chain dehydrogenases/reductases (SDR) family.</text>
</comment>
<keyword evidence="5" id="KW-1185">Reference proteome</keyword>
<proteinExistence type="inferred from homology"/>
<sequence length="205" mass="22166">MLKDPEHHLALQMDVTQQSDVERVIAASRDRFERPPNLLVNSAGVLRMSPFLDETEACLDTMINVNLKGTFLVTQVFIKALLERNRGAGEERGAVVNIASTSGKVGPPLMTIYAATKGGVIAFTKSCAAEMANKGIRVNCVLPGAIATPMTADIEERLVKEFCNRNPLGRLGKPEEVAEVVVFLLSRRSSYMVGACVEVTGGTDM</sequence>
<evidence type="ECO:0000313" key="5">
    <source>
        <dbReference type="Proteomes" id="UP000770661"/>
    </source>
</evidence>
<dbReference type="PRINTS" id="PR00080">
    <property type="entry name" value="SDRFAMILY"/>
</dbReference>
<gene>
    <name evidence="4" type="primary">Hsd17b8</name>
    <name evidence="4" type="ORF">GWK47_007818</name>
</gene>
<evidence type="ECO:0000256" key="2">
    <source>
        <dbReference type="ARBA" id="ARBA00006484"/>
    </source>
</evidence>
<dbReference type="GO" id="GO:0016616">
    <property type="term" value="F:oxidoreductase activity, acting on the CH-OH group of donors, NAD or NADP as acceptor"/>
    <property type="evidence" value="ECO:0007669"/>
    <property type="project" value="TreeGrafter"/>
</dbReference>
<dbReference type="SUPFAM" id="SSF51735">
    <property type="entry name" value="NAD(P)-binding Rossmann-fold domains"/>
    <property type="match status" value="1"/>
</dbReference>
<dbReference type="PANTHER" id="PTHR42760">
    <property type="entry name" value="SHORT-CHAIN DEHYDROGENASES/REDUCTASES FAMILY MEMBER"/>
    <property type="match status" value="1"/>
</dbReference>
<keyword evidence="3" id="KW-0560">Oxidoreductase</keyword>
<evidence type="ECO:0000256" key="1">
    <source>
        <dbReference type="ARBA" id="ARBA00005194"/>
    </source>
</evidence>
<comment type="pathway">
    <text evidence="1">Lipid metabolism; fatty acid biosynthesis.</text>
</comment>
<dbReference type="InterPro" id="IPR036291">
    <property type="entry name" value="NAD(P)-bd_dom_sf"/>
</dbReference>
<dbReference type="FunFam" id="3.40.50.720:FF:000173">
    <property type="entry name" value="3-oxoacyl-[acyl-carrier protein] reductase"/>
    <property type="match status" value="1"/>
</dbReference>
<dbReference type="InterPro" id="IPR002347">
    <property type="entry name" value="SDR_fam"/>
</dbReference>
<accession>A0A8J4Y7M9</accession>
<organism evidence="4 5">
    <name type="scientific">Chionoecetes opilio</name>
    <name type="common">Atlantic snow crab</name>
    <name type="synonym">Cancer opilio</name>
    <dbReference type="NCBI Taxonomy" id="41210"/>
    <lineage>
        <taxon>Eukaryota</taxon>
        <taxon>Metazoa</taxon>
        <taxon>Ecdysozoa</taxon>
        <taxon>Arthropoda</taxon>
        <taxon>Crustacea</taxon>
        <taxon>Multicrustacea</taxon>
        <taxon>Malacostraca</taxon>
        <taxon>Eumalacostraca</taxon>
        <taxon>Eucarida</taxon>
        <taxon>Decapoda</taxon>
        <taxon>Pleocyemata</taxon>
        <taxon>Brachyura</taxon>
        <taxon>Eubrachyura</taxon>
        <taxon>Majoidea</taxon>
        <taxon>Majidae</taxon>
        <taxon>Chionoecetes</taxon>
    </lineage>
</organism>
<dbReference type="PRINTS" id="PR00081">
    <property type="entry name" value="GDHRDH"/>
</dbReference>
<name>A0A8J4Y7M9_CHIOP</name>
<comment type="caution">
    <text evidence="4">The sequence shown here is derived from an EMBL/GenBank/DDBJ whole genome shotgun (WGS) entry which is preliminary data.</text>
</comment>
<dbReference type="Pfam" id="PF13561">
    <property type="entry name" value="adh_short_C2"/>
    <property type="match status" value="1"/>
</dbReference>
<dbReference type="Gene3D" id="3.40.50.720">
    <property type="entry name" value="NAD(P)-binding Rossmann-like Domain"/>
    <property type="match status" value="1"/>
</dbReference>
<dbReference type="Proteomes" id="UP000770661">
    <property type="component" value="Unassembled WGS sequence"/>
</dbReference>
<dbReference type="OrthoDB" id="1888931at2759"/>
<dbReference type="EMBL" id="JACEEZ010016425">
    <property type="protein sequence ID" value="KAG0718226.1"/>
    <property type="molecule type" value="Genomic_DNA"/>
</dbReference>
<dbReference type="PANTHER" id="PTHR42760:SF83">
    <property type="entry name" value="(3R)-3-HYDROXYACYL-COA DEHYDROGENASE"/>
    <property type="match status" value="1"/>
</dbReference>
<evidence type="ECO:0000313" key="4">
    <source>
        <dbReference type="EMBL" id="KAG0718226.1"/>
    </source>
</evidence>
<reference evidence="4" key="1">
    <citation type="submission" date="2020-07" db="EMBL/GenBank/DDBJ databases">
        <title>The High-quality genome of the commercially important snow crab, Chionoecetes opilio.</title>
        <authorList>
            <person name="Jeong J.-H."/>
            <person name="Ryu S."/>
        </authorList>
    </citation>
    <scope>NUCLEOTIDE SEQUENCE</scope>
    <source>
        <strain evidence="4">MADBK_172401_WGS</strain>
        <tissue evidence="4">Digestive gland</tissue>
    </source>
</reference>
<dbReference type="GO" id="GO:0006633">
    <property type="term" value="P:fatty acid biosynthetic process"/>
    <property type="evidence" value="ECO:0007669"/>
    <property type="project" value="TreeGrafter"/>
</dbReference>
<protein>
    <submittedName>
        <fullName evidence="4">Estradiol 17-beta-dehydrogenase 8</fullName>
    </submittedName>
</protein>
<dbReference type="GO" id="GO:0048038">
    <property type="term" value="F:quinone binding"/>
    <property type="evidence" value="ECO:0007669"/>
    <property type="project" value="TreeGrafter"/>
</dbReference>
<evidence type="ECO:0000256" key="3">
    <source>
        <dbReference type="ARBA" id="ARBA00023002"/>
    </source>
</evidence>
<dbReference type="AlphaFoldDB" id="A0A8J4Y7M9"/>